<gene>
    <name evidence="1" type="ORF">E6K77_05690</name>
</gene>
<dbReference type="AlphaFoldDB" id="A0A538THX1"/>
<dbReference type="SUPFAM" id="SSF109854">
    <property type="entry name" value="DinB/YfiT-like putative metalloenzymes"/>
    <property type="match status" value="1"/>
</dbReference>
<dbReference type="InterPro" id="IPR034660">
    <property type="entry name" value="DinB/YfiT-like"/>
</dbReference>
<proteinExistence type="predicted"/>
<evidence type="ECO:0000313" key="2">
    <source>
        <dbReference type="Proteomes" id="UP000317366"/>
    </source>
</evidence>
<name>A0A538THX1_UNCEI</name>
<reference evidence="1 2" key="1">
    <citation type="journal article" date="2019" name="Nat. Microbiol.">
        <title>Mediterranean grassland soil C-N compound turnover is dependent on rainfall and depth, and is mediated by genomically divergent microorganisms.</title>
        <authorList>
            <person name="Diamond S."/>
            <person name="Andeer P.F."/>
            <person name="Li Z."/>
            <person name="Crits-Christoph A."/>
            <person name="Burstein D."/>
            <person name="Anantharaman K."/>
            <person name="Lane K.R."/>
            <person name="Thomas B.C."/>
            <person name="Pan C."/>
            <person name="Northen T.R."/>
            <person name="Banfield J.F."/>
        </authorList>
    </citation>
    <scope>NUCLEOTIDE SEQUENCE [LARGE SCALE GENOMIC DNA]</scope>
    <source>
        <strain evidence="1">WS_7</strain>
    </source>
</reference>
<accession>A0A538THX1</accession>
<organism evidence="1 2">
    <name type="scientific">Eiseniibacteriota bacterium</name>
    <dbReference type="NCBI Taxonomy" id="2212470"/>
    <lineage>
        <taxon>Bacteria</taxon>
        <taxon>Candidatus Eiseniibacteriota</taxon>
    </lineage>
</organism>
<dbReference type="EMBL" id="VBOX01000062">
    <property type="protein sequence ID" value="TMQ63222.1"/>
    <property type="molecule type" value="Genomic_DNA"/>
</dbReference>
<comment type="caution">
    <text evidence="1">The sequence shown here is derived from an EMBL/GenBank/DDBJ whole genome shotgun (WGS) entry which is preliminary data.</text>
</comment>
<evidence type="ECO:0000313" key="1">
    <source>
        <dbReference type="EMBL" id="TMQ63222.1"/>
    </source>
</evidence>
<sequence>MSADSLAMALPAIFDELVQGSPDPNARTFVLNQGDRGLLESLDRLSAAEASATHGGGASIAAHVDHLRYGLSLLNRWAEGVSPPWPEMDWAASWRRTVVSESEWRILRDELRREASRWAEALGTPRDVSDVEAGWMAGSVAHLAYHLGAIRQIDRATRGPTAEDEASARTK</sequence>
<protein>
    <recommendedName>
        <fullName evidence="3">DinB family protein</fullName>
    </recommendedName>
</protein>
<evidence type="ECO:0008006" key="3">
    <source>
        <dbReference type="Google" id="ProtNLM"/>
    </source>
</evidence>
<dbReference type="Proteomes" id="UP000317366">
    <property type="component" value="Unassembled WGS sequence"/>
</dbReference>